<dbReference type="PANTHER" id="PTHR42879">
    <property type="entry name" value="3-OXOACYL-(ACYL-CARRIER-PROTEIN) REDUCTASE"/>
    <property type="match status" value="1"/>
</dbReference>
<protein>
    <submittedName>
        <fullName evidence="2">3-oxoacyl-ACP reductase</fullName>
    </submittedName>
</protein>
<dbReference type="GeneID" id="71053703"/>
<proteinExistence type="inferred from homology"/>
<dbReference type="Pfam" id="PF13561">
    <property type="entry name" value="adh_short_C2"/>
    <property type="match status" value="1"/>
</dbReference>
<evidence type="ECO:0000313" key="2">
    <source>
        <dbReference type="EMBL" id="KIZ32538.1"/>
    </source>
</evidence>
<dbReference type="SUPFAM" id="SSF51735">
    <property type="entry name" value="NAD(P)-binding Rossmann-fold domains"/>
    <property type="match status" value="1"/>
</dbReference>
<dbReference type="FunFam" id="3.40.50.720:FF:000084">
    <property type="entry name" value="Short-chain dehydrogenase reductase"/>
    <property type="match status" value="1"/>
</dbReference>
<dbReference type="InterPro" id="IPR036291">
    <property type="entry name" value="NAD(P)-bd_dom_sf"/>
</dbReference>
<dbReference type="Gene3D" id="3.40.50.720">
    <property type="entry name" value="NAD(P)-binding Rossmann-like Domain"/>
    <property type="match status" value="1"/>
</dbReference>
<accession>A0A0D7DVG6</accession>
<evidence type="ECO:0000313" key="3">
    <source>
        <dbReference type="Proteomes" id="UP000032439"/>
    </source>
</evidence>
<reference evidence="2 3" key="1">
    <citation type="submission" date="2014-11" db="EMBL/GenBank/DDBJ databases">
        <title>Genomics and ecophysiology of heterotrophic nitrogen fixing bacteria isolated from estuarine surface water.</title>
        <authorList>
            <person name="Bentzon-Tilia M."/>
            <person name="Severin I."/>
            <person name="Hansen L.H."/>
            <person name="Riemann L."/>
        </authorList>
    </citation>
    <scope>NUCLEOTIDE SEQUENCE [LARGE SCALE GENOMIC DNA]</scope>
    <source>
        <strain evidence="2 3">BAL361</strain>
    </source>
</reference>
<dbReference type="PANTHER" id="PTHR42879:SF2">
    <property type="entry name" value="3-OXOACYL-[ACYL-CARRIER-PROTEIN] REDUCTASE FABG"/>
    <property type="match status" value="1"/>
</dbReference>
<dbReference type="PRINTS" id="PR00081">
    <property type="entry name" value="GDHRDH"/>
</dbReference>
<dbReference type="InterPro" id="IPR050259">
    <property type="entry name" value="SDR"/>
</dbReference>
<comment type="caution">
    <text evidence="2">The sequence shown here is derived from an EMBL/GenBank/DDBJ whole genome shotgun (WGS) entry which is preliminary data.</text>
</comment>
<dbReference type="PATRIC" id="fig|316.110.peg.3722"/>
<comment type="similarity">
    <text evidence="1">Belongs to the short-chain dehydrogenases/reductases (SDR) family.</text>
</comment>
<dbReference type="RefSeq" id="WP_037039090.1">
    <property type="nucleotide sequence ID" value="NZ_JXXD01000382.1"/>
</dbReference>
<gene>
    <name evidence="2" type="ORF">LO50_23560</name>
</gene>
<dbReference type="AlphaFoldDB" id="A0A0D7DVG6"/>
<name>A0A0D7DVG6_STUST</name>
<dbReference type="InterPro" id="IPR002347">
    <property type="entry name" value="SDR_fam"/>
</dbReference>
<evidence type="ECO:0000256" key="1">
    <source>
        <dbReference type="ARBA" id="ARBA00006484"/>
    </source>
</evidence>
<dbReference type="EMBL" id="JXXD01000382">
    <property type="protein sequence ID" value="KIZ32538.1"/>
    <property type="molecule type" value="Genomic_DNA"/>
</dbReference>
<dbReference type="Proteomes" id="UP000032439">
    <property type="component" value="Unassembled WGS sequence"/>
</dbReference>
<organism evidence="2 3">
    <name type="scientific">Stutzerimonas stutzeri</name>
    <name type="common">Pseudomonas stutzeri</name>
    <dbReference type="NCBI Taxonomy" id="316"/>
    <lineage>
        <taxon>Bacteria</taxon>
        <taxon>Pseudomonadati</taxon>
        <taxon>Pseudomonadota</taxon>
        <taxon>Gammaproteobacteria</taxon>
        <taxon>Pseudomonadales</taxon>
        <taxon>Pseudomonadaceae</taxon>
        <taxon>Stutzerimonas</taxon>
    </lineage>
</organism>
<sequence length="252" mass="26674">MELNLRGRTALITGASSGIGAGVARLLADEGTRIAVTARRDDQLERVASQIEASSEQVPIVVSGDVTDAADVARIAAEAATALGHIDILVNCAGGSRPTELSASDEDWEEAFALNFTAARRLTQAILPTMRVRQWGRIISISGSMEPRSLNAATAAKAALHLWAKGLSCDVAAQGVTVNTIAPGRINSAQVLSRLHPTEESRRDFITRNIPIGYFGEPEDIGHLVAFLASPLARYITGAVIPVDGGMHFFAH</sequence>